<organism evidence="2 3">
    <name type="scientific">Musa troglodytarum</name>
    <name type="common">fe'i banana</name>
    <dbReference type="NCBI Taxonomy" id="320322"/>
    <lineage>
        <taxon>Eukaryota</taxon>
        <taxon>Viridiplantae</taxon>
        <taxon>Streptophyta</taxon>
        <taxon>Embryophyta</taxon>
        <taxon>Tracheophyta</taxon>
        <taxon>Spermatophyta</taxon>
        <taxon>Magnoliopsida</taxon>
        <taxon>Liliopsida</taxon>
        <taxon>Zingiberales</taxon>
        <taxon>Musaceae</taxon>
        <taxon>Musa</taxon>
    </lineage>
</organism>
<evidence type="ECO:0000256" key="1">
    <source>
        <dbReference type="SAM" id="MobiDB-lite"/>
    </source>
</evidence>
<dbReference type="EMBL" id="CP097511">
    <property type="protein sequence ID" value="URE47586.1"/>
    <property type="molecule type" value="Genomic_DNA"/>
</dbReference>
<reference evidence="2" key="1">
    <citation type="submission" date="2022-05" db="EMBL/GenBank/DDBJ databases">
        <title>The Musa troglodytarum L. genome provides insights into the mechanism of non-climacteric behaviour and enrichment of carotenoids.</title>
        <authorList>
            <person name="Wang J."/>
        </authorList>
    </citation>
    <scope>NUCLEOTIDE SEQUENCE</scope>
    <source>
        <tissue evidence="2">Leaf</tissue>
    </source>
</reference>
<dbReference type="AlphaFoldDB" id="A0A9E7LBP1"/>
<sequence>MRERRRTTDEKGGAIKGTKTPSKQPQGVVVTKAERAMLLVARVEMTGRNSDGDDIDSWWKMQGRSVIVSFIAVVKRRSLPISRSARSPSLIPPVDGNILRHSAFSPSSVFLYLIFLPIGLQESRAHERGVDEVMRMKKGTFAKVKSAVNTETGEIRSGEARPECLASLRASAARQRRVGARRARVKPGDRTIAIGRRSRCRFCCRRRSPLRRLLSPSLTAPSPVAAVAIARLSCRSSLSCRHRRSPLAAIAASLVSSLAPCQRATSLENLGGVARTSMTSPEASATAWASA</sequence>
<dbReference type="Proteomes" id="UP001055439">
    <property type="component" value="Chromosome 9"/>
</dbReference>
<keyword evidence="3" id="KW-1185">Reference proteome</keyword>
<evidence type="ECO:0000313" key="2">
    <source>
        <dbReference type="EMBL" id="URE47586.1"/>
    </source>
</evidence>
<name>A0A9E7LBP1_9LILI</name>
<protein>
    <submittedName>
        <fullName evidence="2">Uncharacterized protein</fullName>
    </submittedName>
</protein>
<evidence type="ECO:0000313" key="3">
    <source>
        <dbReference type="Proteomes" id="UP001055439"/>
    </source>
</evidence>
<accession>A0A9E7LBP1</accession>
<proteinExistence type="predicted"/>
<gene>
    <name evidence="2" type="ORF">MUK42_23617</name>
</gene>
<feature type="region of interest" description="Disordered" evidence="1">
    <location>
        <begin position="1"/>
        <end position="26"/>
    </location>
</feature>
<feature type="compositionally biased region" description="Basic and acidic residues" evidence="1">
    <location>
        <begin position="1"/>
        <end position="13"/>
    </location>
</feature>